<organism evidence="1">
    <name type="scientific">marine sediment metagenome</name>
    <dbReference type="NCBI Taxonomy" id="412755"/>
    <lineage>
        <taxon>unclassified sequences</taxon>
        <taxon>metagenomes</taxon>
        <taxon>ecological metagenomes</taxon>
    </lineage>
</organism>
<dbReference type="EMBL" id="BART01025346">
    <property type="protein sequence ID" value="GAG99777.1"/>
    <property type="molecule type" value="Genomic_DNA"/>
</dbReference>
<accession>X1D3T0</accession>
<protein>
    <submittedName>
        <fullName evidence="1">Uncharacterized protein</fullName>
    </submittedName>
</protein>
<comment type="caution">
    <text evidence="1">The sequence shown here is derived from an EMBL/GenBank/DDBJ whole genome shotgun (WGS) entry which is preliminary data.</text>
</comment>
<feature type="non-terminal residue" evidence="1">
    <location>
        <position position="1"/>
    </location>
</feature>
<gene>
    <name evidence="1" type="ORF">S01H4_45517</name>
</gene>
<proteinExistence type="predicted"/>
<reference evidence="1" key="1">
    <citation type="journal article" date="2014" name="Front. Microbiol.">
        <title>High frequency of phylogenetically diverse reductive dehalogenase-homologous genes in deep subseafloor sedimentary metagenomes.</title>
        <authorList>
            <person name="Kawai M."/>
            <person name="Futagami T."/>
            <person name="Toyoda A."/>
            <person name="Takaki Y."/>
            <person name="Nishi S."/>
            <person name="Hori S."/>
            <person name="Arai W."/>
            <person name="Tsubouchi T."/>
            <person name="Morono Y."/>
            <person name="Uchiyama I."/>
            <person name="Ito T."/>
            <person name="Fujiyama A."/>
            <person name="Inagaki F."/>
            <person name="Takami H."/>
        </authorList>
    </citation>
    <scope>NUCLEOTIDE SEQUENCE</scope>
    <source>
        <strain evidence="1">Expedition CK06-06</strain>
    </source>
</reference>
<sequence length="63" mass="7262">SFILEMEIVIEMPKKEDIPGMDAKTIEWQCTGCNHLCKVLTDRFIKPNDTIRCDKGTVNFKIC</sequence>
<dbReference type="AlphaFoldDB" id="X1D3T0"/>
<evidence type="ECO:0000313" key="1">
    <source>
        <dbReference type="EMBL" id="GAG99777.1"/>
    </source>
</evidence>
<name>X1D3T0_9ZZZZ</name>